<feature type="compositionally biased region" description="Basic and acidic residues" evidence="1">
    <location>
        <begin position="15"/>
        <end position="25"/>
    </location>
</feature>
<evidence type="ECO:0000313" key="3">
    <source>
        <dbReference type="Proteomes" id="UP000076858"/>
    </source>
</evidence>
<organism evidence="2 3">
    <name type="scientific">Daphnia magna</name>
    <dbReference type="NCBI Taxonomy" id="35525"/>
    <lineage>
        <taxon>Eukaryota</taxon>
        <taxon>Metazoa</taxon>
        <taxon>Ecdysozoa</taxon>
        <taxon>Arthropoda</taxon>
        <taxon>Crustacea</taxon>
        <taxon>Branchiopoda</taxon>
        <taxon>Diplostraca</taxon>
        <taxon>Cladocera</taxon>
        <taxon>Anomopoda</taxon>
        <taxon>Daphniidae</taxon>
        <taxon>Daphnia</taxon>
    </lineage>
</organism>
<accession>A0A162S8D1</accession>
<gene>
    <name evidence="2" type="ORF">APZ42_012264</name>
</gene>
<evidence type="ECO:0000313" key="2">
    <source>
        <dbReference type="EMBL" id="KZS21088.1"/>
    </source>
</evidence>
<name>A0A162S8D1_9CRUS</name>
<reference evidence="2 3" key="1">
    <citation type="submission" date="2016-03" db="EMBL/GenBank/DDBJ databases">
        <title>EvidentialGene: Evidence-directed Construction of Genes on Genomes.</title>
        <authorList>
            <person name="Gilbert D.G."/>
            <person name="Choi J.-H."/>
            <person name="Mockaitis K."/>
            <person name="Colbourne J."/>
            <person name="Pfrender M."/>
        </authorList>
    </citation>
    <scope>NUCLEOTIDE SEQUENCE [LARGE SCALE GENOMIC DNA]</scope>
    <source>
        <strain evidence="2 3">Xinb3</strain>
        <tissue evidence="2">Complete organism</tissue>
    </source>
</reference>
<evidence type="ECO:0000256" key="1">
    <source>
        <dbReference type="SAM" id="MobiDB-lite"/>
    </source>
</evidence>
<protein>
    <submittedName>
        <fullName evidence="2">Uncharacterized protein</fullName>
    </submittedName>
</protein>
<feature type="region of interest" description="Disordered" evidence="1">
    <location>
        <begin position="1"/>
        <end position="39"/>
    </location>
</feature>
<sequence>MYSPIYSISESEEKEESHHETEKSHSLGQGETQNGVGEELLLQGWVAGITDDERSEDASNTGT</sequence>
<dbReference type="AlphaFoldDB" id="A0A162S8D1"/>
<comment type="caution">
    <text evidence="2">The sequence shown here is derived from an EMBL/GenBank/DDBJ whole genome shotgun (WGS) entry which is preliminary data.</text>
</comment>
<dbReference type="Proteomes" id="UP000076858">
    <property type="component" value="Unassembled WGS sequence"/>
</dbReference>
<keyword evidence="3" id="KW-1185">Reference proteome</keyword>
<proteinExistence type="predicted"/>
<dbReference type="EMBL" id="LRGB01000084">
    <property type="protein sequence ID" value="KZS21088.1"/>
    <property type="molecule type" value="Genomic_DNA"/>
</dbReference>